<sequence length="251" mass="27610">MIKQLALAVTLAIAPLSSFAANFVEGTHYTQISAKAPSSEPKLTEFYSFYCHNCFNMETNYLPDIKANLNKQISFDNKHVDFMNSDIGTEVMRSLSVIQSLDNKDALTHAMFTAIQGAEGANGHDHSAPGHQHEPQINSRDDIKKVFAQFGVDAAKYDELADSKSTDEKLALWRTQQNEFKIDSVPAFIVNDKYAVNLNSIKTLDELIGLINYLAVEKDAAAAKTSSGGSLGWLFLVFAAAIGVTRKQRLS</sequence>
<dbReference type="GO" id="GO:0016491">
    <property type="term" value="F:oxidoreductase activity"/>
    <property type="evidence" value="ECO:0007669"/>
    <property type="project" value="InterPro"/>
</dbReference>
<dbReference type="PANTHER" id="PTHR35891">
    <property type="entry name" value="THIOL:DISULFIDE INTERCHANGE PROTEIN DSBA"/>
    <property type="match status" value="1"/>
</dbReference>
<comment type="caution">
    <text evidence="9">The sequence shown here is derived from an EMBL/GenBank/DDBJ whole genome shotgun (WGS) entry which is preliminary data.</text>
</comment>
<dbReference type="CDD" id="cd03019">
    <property type="entry name" value="DsbA_DsbA"/>
    <property type="match status" value="1"/>
</dbReference>
<dbReference type="EMBL" id="JAMTCC010000007">
    <property type="protein sequence ID" value="MCT7944824.1"/>
    <property type="molecule type" value="Genomic_DNA"/>
</dbReference>
<dbReference type="Pfam" id="PF01323">
    <property type="entry name" value="DSBA"/>
    <property type="match status" value="1"/>
</dbReference>
<feature type="chain" id="PRO_5040828046" description="Thiol:disulfide interchange protein DsbA" evidence="7">
    <location>
        <begin position="21"/>
        <end position="251"/>
    </location>
</feature>
<evidence type="ECO:0000256" key="1">
    <source>
        <dbReference type="ARBA" id="ARBA00005791"/>
    </source>
</evidence>
<dbReference type="NCBIfam" id="TIGR03501">
    <property type="entry name" value="GlyGly_CTERM"/>
    <property type="match status" value="1"/>
</dbReference>
<evidence type="ECO:0000313" key="9">
    <source>
        <dbReference type="EMBL" id="MCT7944824.1"/>
    </source>
</evidence>
<feature type="disulfide bond" description="Redox-active" evidence="6">
    <location>
        <begin position="51"/>
        <end position="54"/>
    </location>
</feature>
<proteinExistence type="inferred from homology"/>
<dbReference type="Gene3D" id="3.40.30.10">
    <property type="entry name" value="Glutaredoxin"/>
    <property type="match status" value="1"/>
</dbReference>
<protein>
    <recommendedName>
        <fullName evidence="2">Thiol:disulfide interchange protein DsbA</fullName>
    </recommendedName>
</protein>
<accession>A0A9X3AY33</accession>
<evidence type="ECO:0000256" key="3">
    <source>
        <dbReference type="ARBA" id="ARBA00022729"/>
    </source>
</evidence>
<evidence type="ECO:0000256" key="7">
    <source>
        <dbReference type="SAM" id="SignalP"/>
    </source>
</evidence>
<comment type="similarity">
    <text evidence="1">Belongs to the thioredoxin family. DsbA subfamily.</text>
</comment>
<dbReference type="InterPro" id="IPR023205">
    <property type="entry name" value="DsbA/DsbL"/>
</dbReference>
<dbReference type="SUPFAM" id="SSF52833">
    <property type="entry name" value="Thioredoxin-like"/>
    <property type="match status" value="1"/>
</dbReference>
<feature type="signal peptide" evidence="7">
    <location>
        <begin position="1"/>
        <end position="20"/>
    </location>
</feature>
<dbReference type="PANTHER" id="PTHR35891:SF2">
    <property type="entry name" value="THIOL:DISULFIDE INTERCHANGE PROTEIN DSBA"/>
    <property type="match status" value="1"/>
</dbReference>
<feature type="domain" description="DSBA-like thioredoxin" evidence="8">
    <location>
        <begin position="43"/>
        <end position="208"/>
    </location>
</feature>
<dbReference type="AlphaFoldDB" id="A0A9X3AY33"/>
<dbReference type="InterPro" id="IPR001853">
    <property type="entry name" value="DSBA-like_thioredoxin_dom"/>
</dbReference>
<dbReference type="InterPro" id="IPR050824">
    <property type="entry name" value="Thiol_disulfide_DsbA"/>
</dbReference>
<evidence type="ECO:0000256" key="4">
    <source>
        <dbReference type="ARBA" id="ARBA00023157"/>
    </source>
</evidence>
<organism evidence="9 10">
    <name type="scientific">Shewanella septentrionalis</name>
    <dbReference type="NCBI Taxonomy" id="2952223"/>
    <lineage>
        <taxon>Bacteria</taxon>
        <taxon>Pseudomonadati</taxon>
        <taxon>Pseudomonadota</taxon>
        <taxon>Gammaproteobacteria</taxon>
        <taxon>Alteromonadales</taxon>
        <taxon>Shewanellaceae</taxon>
        <taxon>Shewanella</taxon>
    </lineage>
</organism>
<reference evidence="9" key="1">
    <citation type="journal article" date="2023" name="Int. J. Syst. Evol. Microbiol.">
        <title>&lt;i&gt;Shewanella septentrionalis&lt;/i&gt; sp. nov. and &lt;i&gt;Shewanella holmiensis&lt;/i&gt; sp. nov., isolated from Baltic Sea water and sediments.</title>
        <authorList>
            <person name="Martin-Rodriguez A.J."/>
            <person name="Thorell K."/>
            <person name="Joffre E."/>
            <person name="Jensie-Markopoulos S."/>
            <person name="Moore E.R.B."/>
            <person name="Sjoling A."/>
        </authorList>
    </citation>
    <scope>NUCLEOTIDE SEQUENCE</scope>
    <source>
        <strain evidence="9">SP1W3</strain>
    </source>
</reference>
<dbReference type="PIRSF" id="PIRSF001488">
    <property type="entry name" value="Tdi_protein"/>
    <property type="match status" value="1"/>
</dbReference>
<dbReference type="Proteomes" id="UP001155604">
    <property type="component" value="Unassembled WGS sequence"/>
</dbReference>
<name>A0A9X3AY33_9GAMM</name>
<evidence type="ECO:0000256" key="5">
    <source>
        <dbReference type="ARBA" id="ARBA00023284"/>
    </source>
</evidence>
<dbReference type="InterPro" id="IPR036249">
    <property type="entry name" value="Thioredoxin-like_sf"/>
</dbReference>
<keyword evidence="3 7" id="KW-0732">Signal</keyword>
<dbReference type="RefSeq" id="WP_261272056.1">
    <property type="nucleotide sequence ID" value="NZ_JAMTCC010000007.1"/>
</dbReference>
<gene>
    <name evidence="9" type="ORF">NE536_05530</name>
</gene>
<evidence type="ECO:0000259" key="8">
    <source>
        <dbReference type="Pfam" id="PF01323"/>
    </source>
</evidence>
<evidence type="ECO:0000256" key="2">
    <source>
        <dbReference type="ARBA" id="ARBA00013831"/>
    </source>
</evidence>
<keyword evidence="5" id="KW-0676">Redox-active center</keyword>
<evidence type="ECO:0000313" key="10">
    <source>
        <dbReference type="Proteomes" id="UP001155604"/>
    </source>
</evidence>
<keyword evidence="10" id="KW-1185">Reference proteome</keyword>
<dbReference type="InterPro" id="IPR020008">
    <property type="entry name" value="GlyGly_CTERM"/>
</dbReference>
<evidence type="ECO:0000256" key="6">
    <source>
        <dbReference type="PIRSR" id="PIRSR001488-1"/>
    </source>
</evidence>
<keyword evidence="4" id="KW-1015">Disulfide bond</keyword>